<keyword evidence="2" id="KW-0808">Transferase</keyword>
<dbReference type="HOGENOM" id="CLU_013985_3_1_11"/>
<gene>
    <name evidence="2" type="ORF">SaccyDRAFT_3922</name>
</gene>
<dbReference type="PANTHER" id="PTHR43792">
    <property type="entry name" value="GNAT FAMILY, PUTATIVE (AFU_ORTHOLOGUE AFUA_3G00765)-RELATED-RELATED"/>
    <property type="match status" value="1"/>
</dbReference>
<proteinExistence type="predicted"/>
<keyword evidence="3" id="KW-1185">Reference proteome</keyword>
<dbReference type="GO" id="GO:0016747">
    <property type="term" value="F:acyltransferase activity, transferring groups other than amino-acyl groups"/>
    <property type="evidence" value="ECO:0007669"/>
    <property type="project" value="InterPro"/>
</dbReference>
<dbReference type="PANTHER" id="PTHR43792:SF1">
    <property type="entry name" value="N-ACETYLTRANSFERASE DOMAIN-CONTAINING PROTEIN"/>
    <property type="match status" value="1"/>
</dbReference>
<dbReference type="InterPro" id="IPR000182">
    <property type="entry name" value="GNAT_dom"/>
</dbReference>
<organism evidence="2 3">
    <name type="scientific">Saccharomonospora cyanea NA-134</name>
    <dbReference type="NCBI Taxonomy" id="882082"/>
    <lineage>
        <taxon>Bacteria</taxon>
        <taxon>Bacillati</taxon>
        <taxon>Actinomycetota</taxon>
        <taxon>Actinomycetes</taxon>
        <taxon>Pseudonocardiales</taxon>
        <taxon>Pseudonocardiaceae</taxon>
        <taxon>Saccharomonospora</taxon>
    </lineage>
</organism>
<dbReference type="PROSITE" id="PS51186">
    <property type="entry name" value="GNAT"/>
    <property type="match status" value="1"/>
</dbReference>
<dbReference type="EMBL" id="CM001440">
    <property type="protein sequence ID" value="EHR62746.1"/>
    <property type="molecule type" value="Genomic_DNA"/>
</dbReference>
<dbReference type="STRING" id="882082.SaccyDRAFT_3922"/>
<reference evidence="2 3" key="1">
    <citation type="submission" date="2011-11" db="EMBL/GenBank/DDBJ databases">
        <title>The Noncontiguous Finished sequence of Saccharomonospora cyanea NA-134.</title>
        <authorList>
            <consortium name="US DOE Joint Genome Institute"/>
            <person name="Lucas S."/>
            <person name="Han J."/>
            <person name="Lapidus A."/>
            <person name="Cheng J.-F."/>
            <person name="Goodwin L."/>
            <person name="Pitluck S."/>
            <person name="Peters L."/>
            <person name="Ovchinnikova G."/>
            <person name="Lu M."/>
            <person name="Detter J.C."/>
            <person name="Han C."/>
            <person name="Tapia R."/>
            <person name="Land M."/>
            <person name="Hauser L."/>
            <person name="Kyrpides N."/>
            <person name="Ivanova N."/>
            <person name="Pagani I."/>
            <person name="Brambilla E.-M."/>
            <person name="Klenk H.-P."/>
            <person name="Woyke T."/>
        </authorList>
    </citation>
    <scope>NUCLEOTIDE SEQUENCE [LARGE SCALE GENOMIC DNA]</scope>
    <source>
        <strain evidence="2 3">NA-134</strain>
    </source>
</reference>
<dbReference type="Gene3D" id="3.40.630.30">
    <property type="match status" value="1"/>
</dbReference>
<accession>H5XHN7</accession>
<protein>
    <submittedName>
        <fullName evidence="2">Acetyltransferase, ribosomal protein N-acetylase</fullName>
    </submittedName>
</protein>
<dbReference type="SUPFAM" id="SSF55729">
    <property type="entry name" value="Acyl-CoA N-acyltransferases (Nat)"/>
    <property type="match status" value="1"/>
</dbReference>
<dbReference type="eggNOG" id="COG1670">
    <property type="taxonomic scope" value="Bacteria"/>
</dbReference>
<name>H5XHN7_9PSEU</name>
<evidence type="ECO:0000313" key="3">
    <source>
        <dbReference type="Proteomes" id="UP000002791"/>
    </source>
</evidence>
<dbReference type="Proteomes" id="UP000002791">
    <property type="component" value="Chromosome"/>
</dbReference>
<feature type="domain" description="N-acetyltransferase" evidence="1">
    <location>
        <begin position="12"/>
        <end position="170"/>
    </location>
</feature>
<dbReference type="Pfam" id="PF13302">
    <property type="entry name" value="Acetyltransf_3"/>
    <property type="match status" value="1"/>
</dbReference>
<dbReference type="RefSeq" id="WP_005458709.1">
    <property type="nucleotide sequence ID" value="NZ_CM001440.1"/>
</dbReference>
<evidence type="ECO:0000313" key="2">
    <source>
        <dbReference type="EMBL" id="EHR62746.1"/>
    </source>
</evidence>
<dbReference type="InterPro" id="IPR051531">
    <property type="entry name" value="N-acetyltransferase"/>
</dbReference>
<sequence length="173" mass="19694">MTRLGSLRTPRLLLRPFVDDDLPIVVGLQAARETHPHEGAPPTPDEARVQFDSWRRHWADHGFGYVAVELAEVRDVIGVGGLQTTDLDGESVLNLYYRFRPDAWGHGYAPEMGAALIDWAEREFPEKPVVIVTNVRNTAARRVAEKLAFSEYRRDLYRGAPAVYYRREPRHTG</sequence>
<dbReference type="InterPro" id="IPR016181">
    <property type="entry name" value="Acyl_CoA_acyltransferase"/>
</dbReference>
<dbReference type="OrthoDB" id="3533156at2"/>
<dbReference type="AlphaFoldDB" id="H5XHN7"/>
<evidence type="ECO:0000259" key="1">
    <source>
        <dbReference type="PROSITE" id="PS51186"/>
    </source>
</evidence>